<dbReference type="PROSITE" id="PS51755">
    <property type="entry name" value="OMPR_PHOB"/>
    <property type="match status" value="1"/>
</dbReference>
<dbReference type="Proteomes" id="UP000014158">
    <property type="component" value="Unassembled WGS sequence"/>
</dbReference>
<accession>R2PGR2</accession>
<protein>
    <recommendedName>
        <fullName evidence="5">OmpR/PhoB-type domain-containing protein</fullName>
    </recommendedName>
</protein>
<evidence type="ECO:0000256" key="3">
    <source>
        <dbReference type="ARBA" id="ARBA00023163"/>
    </source>
</evidence>
<evidence type="ECO:0000259" key="5">
    <source>
        <dbReference type="PROSITE" id="PS51755"/>
    </source>
</evidence>
<dbReference type="Pfam" id="PF00486">
    <property type="entry name" value="Trans_reg_C"/>
    <property type="match status" value="1"/>
</dbReference>
<evidence type="ECO:0000313" key="9">
    <source>
        <dbReference type="Proteomes" id="UP000014158"/>
    </source>
</evidence>
<dbReference type="GO" id="GO:0000160">
    <property type="term" value="P:phosphorelay signal transduction system"/>
    <property type="evidence" value="ECO:0007669"/>
    <property type="project" value="InterPro"/>
</dbReference>
<dbReference type="InterPro" id="IPR001867">
    <property type="entry name" value="OmpR/PhoB-type_DNA-bd"/>
</dbReference>
<evidence type="ECO:0000256" key="2">
    <source>
        <dbReference type="ARBA" id="ARBA00023125"/>
    </source>
</evidence>
<dbReference type="GO" id="GO:0003677">
    <property type="term" value="F:DNA binding"/>
    <property type="evidence" value="ECO:0007669"/>
    <property type="project" value="UniProtKB-UniRule"/>
</dbReference>
<feature type="DNA-binding region" description="OmpR/PhoB-type" evidence="4">
    <location>
        <begin position="115"/>
        <end position="216"/>
    </location>
</feature>
<keyword evidence="1" id="KW-0805">Transcription regulation</keyword>
<feature type="domain" description="OmpR/PhoB-type" evidence="5">
    <location>
        <begin position="115"/>
        <end position="216"/>
    </location>
</feature>
<dbReference type="Proteomes" id="UP000013877">
    <property type="component" value="Unassembled WGS sequence"/>
</dbReference>
<evidence type="ECO:0000313" key="7">
    <source>
        <dbReference type="EMBL" id="EOT77784.1"/>
    </source>
</evidence>
<reference evidence="7 9" key="2">
    <citation type="submission" date="2013-03" db="EMBL/GenBank/DDBJ databases">
        <title>The Genome Sequence of Enterococcus raffinosus ATCC_49464 (PacBio/Illumina hybrid assembly).</title>
        <authorList>
            <consortium name="The Broad Institute Genomics Platform"/>
            <consortium name="The Broad Institute Genome Sequencing Center for Infectious Disease"/>
            <person name="Earl A."/>
            <person name="Russ C."/>
            <person name="Gilmore M."/>
            <person name="Surin D."/>
            <person name="Walker B."/>
            <person name="Young S."/>
            <person name="Zeng Q."/>
            <person name="Gargeya S."/>
            <person name="Fitzgerald M."/>
            <person name="Haas B."/>
            <person name="Abouelleil A."/>
            <person name="Allen A.W."/>
            <person name="Alvarado L."/>
            <person name="Arachchi H.M."/>
            <person name="Berlin A.M."/>
            <person name="Chapman S.B."/>
            <person name="Gainer-Dewar J."/>
            <person name="Goldberg J."/>
            <person name="Griggs A."/>
            <person name="Gujja S."/>
            <person name="Hansen M."/>
            <person name="Howarth C."/>
            <person name="Imamovic A."/>
            <person name="Ireland A."/>
            <person name="Larimer J."/>
            <person name="McCowan C."/>
            <person name="Murphy C."/>
            <person name="Pearson M."/>
            <person name="Poon T.W."/>
            <person name="Priest M."/>
            <person name="Roberts A."/>
            <person name="Saif S."/>
            <person name="Shea T."/>
            <person name="Sisk P."/>
            <person name="Sykes S."/>
            <person name="Wortman J."/>
            <person name="Nusbaum C."/>
            <person name="Birren B."/>
        </authorList>
    </citation>
    <scope>NUCLEOTIDE SEQUENCE [LARGE SCALE GENOMIC DNA]</scope>
    <source>
        <strain evidence="7 9">ATCC 49464</strain>
    </source>
</reference>
<evidence type="ECO:0000256" key="1">
    <source>
        <dbReference type="ARBA" id="ARBA00023015"/>
    </source>
</evidence>
<organism evidence="6 8">
    <name type="scientific">Enterococcus raffinosus ATCC 49464</name>
    <dbReference type="NCBI Taxonomy" id="1158602"/>
    <lineage>
        <taxon>Bacteria</taxon>
        <taxon>Bacillati</taxon>
        <taxon>Bacillota</taxon>
        <taxon>Bacilli</taxon>
        <taxon>Lactobacillales</taxon>
        <taxon>Enterococcaceae</taxon>
        <taxon>Enterococcus</taxon>
    </lineage>
</organism>
<dbReference type="Gene3D" id="1.10.10.10">
    <property type="entry name" value="Winged helix-like DNA-binding domain superfamily/Winged helix DNA-binding domain"/>
    <property type="match status" value="1"/>
</dbReference>
<evidence type="ECO:0000313" key="6">
    <source>
        <dbReference type="EMBL" id="EOH82378.1"/>
    </source>
</evidence>
<reference evidence="6 8" key="1">
    <citation type="submission" date="2013-02" db="EMBL/GenBank/DDBJ databases">
        <title>The Genome Sequence of Enterococcus raffinosus ATCC_49464.</title>
        <authorList>
            <consortium name="The Broad Institute Genome Sequencing Platform"/>
            <consortium name="The Broad Institute Genome Sequencing Center for Infectious Disease"/>
            <person name="Earl A.M."/>
            <person name="Gilmore M.S."/>
            <person name="Lebreton F."/>
            <person name="Walker B."/>
            <person name="Young S.K."/>
            <person name="Zeng Q."/>
            <person name="Gargeya S."/>
            <person name="Fitzgerald M."/>
            <person name="Haas B."/>
            <person name="Abouelleil A."/>
            <person name="Alvarado L."/>
            <person name="Arachchi H.M."/>
            <person name="Berlin A.M."/>
            <person name="Chapman S.B."/>
            <person name="Dewar J."/>
            <person name="Goldberg J."/>
            <person name="Griggs A."/>
            <person name="Gujja S."/>
            <person name="Hansen M."/>
            <person name="Howarth C."/>
            <person name="Imamovic A."/>
            <person name="Larimer J."/>
            <person name="McCowan C."/>
            <person name="Murphy C."/>
            <person name="Neiman D."/>
            <person name="Pearson M."/>
            <person name="Priest M."/>
            <person name="Roberts A."/>
            <person name="Saif S."/>
            <person name="Shea T."/>
            <person name="Sisk P."/>
            <person name="Sykes S."/>
            <person name="Wortman J."/>
            <person name="Nusbaum C."/>
            <person name="Birren B."/>
        </authorList>
    </citation>
    <scope>NUCLEOTIDE SEQUENCE [LARGE SCALE GENOMIC DNA]</scope>
    <source>
        <strain evidence="6 8">ATCC 49464</strain>
    </source>
</reference>
<keyword evidence="9" id="KW-1185">Reference proteome</keyword>
<dbReference type="EMBL" id="AJAL01000001">
    <property type="protein sequence ID" value="EOH82378.1"/>
    <property type="molecule type" value="Genomic_DNA"/>
</dbReference>
<proteinExistence type="predicted"/>
<keyword evidence="2 4" id="KW-0238">DNA-binding</keyword>
<sequence length="220" mass="26194">MRILLLSNYKDYGDTFYNNLIKLGHDVFYTTLDLNLFRNPRKKISSISQIFSVVIFDETISNSKIVELLPHFKGSMDYIFRKIGENLAVDTMQCKKKVDDFEYIYKETPIDELRELFEKINEESHFLNRCIESLYNVEAFNFSKKEKMIYEYLLNHRNQIVTRETLCRECWNDSVTQSSLSSLSICISKIRKKLEHEGFPSKCLVTYWKKGYMLDFKVVF</sequence>
<dbReference type="GO" id="GO:0006355">
    <property type="term" value="P:regulation of DNA-templated transcription"/>
    <property type="evidence" value="ECO:0007669"/>
    <property type="project" value="InterPro"/>
</dbReference>
<dbReference type="InterPro" id="IPR036388">
    <property type="entry name" value="WH-like_DNA-bd_sf"/>
</dbReference>
<dbReference type="AlphaFoldDB" id="R2PGR2"/>
<evidence type="ECO:0000256" key="4">
    <source>
        <dbReference type="PROSITE-ProRule" id="PRU01091"/>
    </source>
</evidence>
<dbReference type="eggNOG" id="COG0745">
    <property type="taxonomic scope" value="Bacteria"/>
</dbReference>
<dbReference type="HOGENOM" id="CLU_088180_0_0_9"/>
<dbReference type="SMART" id="SM00862">
    <property type="entry name" value="Trans_reg_C"/>
    <property type="match status" value="1"/>
</dbReference>
<dbReference type="PATRIC" id="fig|1158602.3.peg.627"/>
<name>R2PGR2_9ENTE</name>
<keyword evidence="3" id="KW-0804">Transcription</keyword>
<dbReference type="EMBL" id="ASWF01000002">
    <property type="protein sequence ID" value="EOT77784.1"/>
    <property type="molecule type" value="Genomic_DNA"/>
</dbReference>
<dbReference type="InterPro" id="IPR016032">
    <property type="entry name" value="Sig_transdc_resp-reg_C-effctor"/>
</dbReference>
<evidence type="ECO:0000313" key="8">
    <source>
        <dbReference type="Proteomes" id="UP000013877"/>
    </source>
</evidence>
<gene>
    <name evidence="7" type="ORF">I590_01321</name>
    <name evidence="6" type="ORF">UAK_00614</name>
</gene>
<comment type="caution">
    <text evidence="6">The sequence shown here is derived from an EMBL/GenBank/DDBJ whole genome shotgun (WGS) entry which is preliminary data.</text>
</comment>
<dbReference type="SUPFAM" id="SSF46894">
    <property type="entry name" value="C-terminal effector domain of the bipartite response regulators"/>
    <property type="match status" value="1"/>
</dbReference>